<dbReference type="OrthoDB" id="2374820at2"/>
<protein>
    <recommendedName>
        <fullName evidence="3">TATA-box binding protein</fullName>
    </recommendedName>
</protein>
<keyword evidence="2" id="KW-1185">Reference proteome</keyword>
<proteinExistence type="predicted"/>
<dbReference type="EMBL" id="QMFB01000013">
    <property type="protein sequence ID" value="RAV19205.1"/>
    <property type="molecule type" value="Genomic_DNA"/>
</dbReference>
<evidence type="ECO:0000313" key="1">
    <source>
        <dbReference type="EMBL" id="RAV19205.1"/>
    </source>
</evidence>
<dbReference type="RefSeq" id="WP_113033023.1">
    <property type="nucleotide sequence ID" value="NZ_QMFB01000013.1"/>
</dbReference>
<dbReference type="Proteomes" id="UP000250369">
    <property type="component" value="Unassembled WGS sequence"/>
</dbReference>
<evidence type="ECO:0008006" key="3">
    <source>
        <dbReference type="Google" id="ProtNLM"/>
    </source>
</evidence>
<name>A0A329MH38_9BACL</name>
<dbReference type="InterPro" id="IPR036209">
    <property type="entry name" value="YwmB-like_sf"/>
</dbReference>
<accession>A0A329MH38</accession>
<evidence type="ECO:0000313" key="2">
    <source>
        <dbReference type="Proteomes" id="UP000250369"/>
    </source>
</evidence>
<dbReference type="AlphaFoldDB" id="A0A329MH38"/>
<organism evidence="1 2">
    <name type="scientific">Paenibacillus contaminans</name>
    <dbReference type="NCBI Taxonomy" id="450362"/>
    <lineage>
        <taxon>Bacteria</taxon>
        <taxon>Bacillati</taxon>
        <taxon>Bacillota</taxon>
        <taxon>Bacilli</taxon>
        <taxon>Bacillales</taxon>
        <taxon>Paenibacillaceae</taxon>
        <taxon>Paenibacillus</taxon>
    </lineage>
</organism>
<dbReference type="InterPro" id="IPR014794">
    <property type="entry name" value="DUF1779"/>
</dbReference>
<gene>
    <name evidence="1" type="ORF">DQG23_21965</name>
</gene>
<reference evidence="1 2" key="1">
    <citation type="journal article" date="2009" name="Int. J. Syst. Evol. Microbiol.">
        <title>Paenibacillus contaminans sp. nov., isolated from a contaminated laboratory plate.</title>
        <authorList>
            <person name="Chou J.H."/>
            <person name="Lee J.H."/>
            <person name="Lin M.C."/>
            <person name="Chang P.S."/>
            <person name="Arun A.B."/>
            <person name="Young C.C."/>
            <person name="Chen W.M."/>
        </authorList>
    </citation>
    <scope>NUCLEOTIDE SEQUENCE [LARGE SCALE GENOMIC DNA]</scope>
    <source>
        <strain evidence="1 2">CKOBP-6</strain>
    </source>
</reference>
<sequence>MEKWLYAAVLCLIAAIVAGGLIGQAGAENGKDMLAVAGYAEEQMEGAKDVTIRFGGELDADVQAEGWLTAGKRLSRLLDLKEETAPAGAAAGSGDGGTDKAMYRASTILPYGGGSISLVLFDTGEGKQGYAVVKRELKADRLDGEALAEWQRQVSEMLLENGLHGKWNIAVQGLVSEKALGSGEKTDVLLKRIGQYFHGKELERYTDNGTVSVTFSSKKLKGSVRSGMYRVSLQAALHKQSQDGRWRLTIGTPVITTEY</sequence>
<dbReference type="SUPFAM" id="SSF143842">
    <property type="entry name" value="YwmB-like"/>
    <property type="match status" value="1"/>
</dbReference>
<comment type="caution">
    <text evidence="1">The sequence shown here is derived from an EMBL/GenBank/DDBJ whole genome shotgun (WGS) entry which is preliminary data.</text>
</comment>
<dbReference type="Pfam" id="PF08680">
    <property type="entry name" value="DUF1779"/>
    <property type="match status" value="1"/>
</dbReference>
<dbReference type="Gene3D" id="3.30.360.40">
    <property type="entry name" value="YwmB-like"/>
    <property type="match status" value="1"/>
</dbReference>